<gene>
    <name evidence="4" type="ORF">Pan189_38440</name>
</gene>
<feature type="region of interest" description="Disordered" evidence="1">
    <location>
        <begin position="50"/>
        <end position="109"/>
    </location>
</feature>
<dbReference type="OrthoDB" id="285777at2"/>
<feature type="domain" description="GYF" evidence="3">
    <location>
        <begin position="5"/>
        <end position="50"/>
    </location>
</feature>
<evidence type="ECO:0000256" key="2">
    <source>
        <dbReference type="SAM" id="Phobius"/>
    </source>
</evidence>
<dbReference type="InterPro" id="IPR025640">
    <property type="entry name" value="GYF_2"/>
</dbReference>
<protein>
    <recommendedName>
        <fullName evidence="3">GYF domain-containing protein</fullName>
    </recommendedName>
</protein>
<keyword evidence="2" id="KW-0472">Membrane</keyword>
<keyword evidence="2" id="KW-0812">Transmembrane</keyword>
<feature type="transmembrane region" description="Helical" evidence="2">
    <location>
        <begin position="129"/>
        <end position="154"/>
    </location>
</feature>
<dbReference type="Pfam" id="PF14237">
    <property type="entry name" value="GYF_2"/>
    <property type="match status" value="1"/>
</dbReference>
<organism evidence="4 5">
    <name type="scientific">Stratiformator vulcanicus</name>
    <dbReference type="NCBI Taxonomy" id="2527980"/>
    <lineage>
        <taxon>Bacteria</taxon>
        <taxon>Pseudomonadati</taxon>
        <taxon>Planctomycetota</taxon>
        <taxon>Planctomycetia</taxon>
        <taxon>Planctomycetales</taxon>
        <taxon>Planctomycetaceae</taxon>
        <taxon>Stratiformator</taxon>
    </lineage>
</organism>
<proteinExistence type="predicted"/>
<dbReference type="AlphaFoldDB" id="A0A517R6C1"/>
<reference evidence="4 5" key="1">
    <citation type="submission" date="2019-02" db="EMBL/GenBank/DDBJ databases">
        <title>Deep-cultivation of Planctomycetes and their phenomic and genomic characterization uncovers novel biology.</title>
        <authorList>
            <person name="Wiegand S."/>
            <person name="Jogler M."/>
            <person name="Boedeker C."/>
            <person name="Pinto D."/>
            <person name="Vollmers J."/>
            <person name="Rivas-Marin E."/>
            <person name="Kohn T."/>
            <person name="Peeters S.H."/>
            <person name="Heuer A."/>
            <person name="Rast P."/>
            <person name="Oberbeckmann S."/>
            <person name="Bunk B."/>
            <person name="Jeske O."/>
            <person name="Meyerdierks A."/>
            <person name="Storesund J.E."/>
            <person name="Kallscheuer N."/>
            <person name="Luecker S."/>
            <person name="Lage O.M."/>
            <person name="Pohl T."/>
            <person name="Merkel B.J."/>
            <person name="Hornburger P."/>
            <person name="Mueller R.-W."/>
            <person name="Bruemmer F."/>
            <person name="Labrenz M."/>
            <person name="Spormann A.M."/>
            <person name="Op den Camp H."/>
            <person name="Overmann J."/>
            <person name="Amann R."/>
            <person name="Jetten M.S.M."/>
            <person name="Mascher T."/>
            <person name="Medema M.H."/>
            <person name="Devos D.P."/>
            <person name="Kaster A.-K."/>
            <person name="Ovreas L."/>
            <person name="Rohde M."/>
            <person name="Galperin M.Y."/>
            <person name="Jogler C."/>
        </authorList>
    </citation>
    <scope>NUCLEOTIDE SEQUENCE [LARGE SCALE GENOMIC DNA]</scope>
    <source>
        <strain evidence="4 5">Pan189</strain>
    </source>
</reference>
<dbReference type="EMBL" id="CP036268">
    <property type="protein sequence ID" value="QDT39437.1"/>
    <property type="molecule type" value="Genomic_DNA"/>
</dbReference>
<dbReference type="RefSeq" id="WP_145365573.1">
    <property type="nucleotide sequence ID" value="NZ_CP036268.1"/>
</dbReference>
<feature type="transmembrane region" description="Helical" evidence="2">
    <location>
        <begin position="166"/>
        <end position="186"/>
    </location>
</feature>
<keyword evidence="2" id="KW-1133">Transmembrane helix</keyword>
<dbReference type="Proteomes" id="UP000317318">
    <property type="component" value="Chromosome"/>
</dbReference>
<feature type="compositionally biased region" description="Acidic residues" evidence="1">
    <location>
        <begin position="73"/>
        <end position="84"/>
    </location>
</feature>
<evidence type="ECO:0000256" key="1">
    <source>
        <dbReference type="SAM" id="MobiDB-lite"/>
    </source>
</evidence>
<keyword evidence="5" id="KW-1185">Reference proteome</keyword>
<sequence length="214" mass="23082">MAAEWFIQENGKKVGPLTASQLKKLRESGRITEETLVRKGESKWRPAIRIAGMFPNPDPIESDSPPMAGAEPSTDEWGDGEVDDWSGGNGIVPPPPDEPADFGDAEFPATPRRRTVSGKKRFGYPFLRFVGGAAILGAALVFGFGLLLASSFAIGGAMNDGLMPGLVLAVFVTVVFAFYAFLYLVFADAVRAFADIATASQRQVDLLEQLIEER</sequence>
<evidence type="ECO:0000259" key="3">
    <source>
        <dbReference type="Pfam" id="PF14237"/>
    </source>
</evidence>
<name>A0A517R6C1_9PLAN</name>
<dbReference type="KEGG" id="svp:Pan189_38440"/>
<evidence type="ECO:0000313" key="4">
    <source>
        <dbReference type="EMBL" id="QDT39437.1"/>
    </source>
</evidence>
<evidence type="ECO:0000313" key="5">
    <source>
        <dbReference type="Proteomes" id="UP000317318"/>
    </source>
</evidence>
<accession>A0A517R6C1</accession>